<sequence>MTPERRESIVRELPIQAQKVFESVPGGAAWTAQHIASDLYATTKSSMELRTVKGCLDRLVDAGIVKEVPRGHFQRAKVSMPRMEQDADPAHPAKPEVSAASRQPAVEPIDLLSGIAGRLSRISDDIRAITSDLETAALRIEEQRENNERGVEKLRQLQTLLKEL</sequence>
<feature type="region of interest" description="Disordered" evidence="2">
    <location>
        <begin position="75"/>
        <end position="102"/>
    </location>
</feature>
<evidence type="ECO:0000313" key="4">
    <source>
        <dbReference type="Proteomes" id="UP000064029"/>
    </source>
</evidence>
<name>A0A124RC87_9BURK</name>
<protein>
    <submittedName>
        <fullName evidence="3">Uncharacterized protein</fullName>
    </submittedName>
</protein>
<feature type="coiled-coil region" evidence="1">
    <location>
        <begin position="126"/>
        <end position="160"/>
    </location>
</feature>
<keyword evidence="1" id="KW-0175">Coiled coil</keyword>
<comment type="caution">
    <text evidence="3">The sequence shown here is derived from an EMBL/GenBank/DDBJ whole genome shotgun (WGS) entry which is preliminary data.</text>
</comment>
<dbReference type="AlphaFoldDB" id="A0A124RC87"/>
<dbReference type="Proteomes" id="UP000064029">
    <property type="component" value="Unassembled WGS sequence"/>
</dbReference>
<feature type="compositionally biased region" description="Basic and acidic residues" evidence="2">
    <location>
        <begin position="83"/>
        <end position="94"/>
    </location>
</feature>
<evidence type="ECO:0000313" key="3">
    <source>
        <dbReference type="EMBL" id="KVG70084.1"/>
    </source>
</evidence>
<gene>
    <name evidence="3" type="ORF">WJ33_21675</name>
</gene>
<dbReference type="EMBL" id="LOXM01000095">
    <property type="protein sequence ID" value="KVG70084.1"/>
    <property type="molecule type" value="Genomic_DNA"/>
</dbReference>
<proteinExistence type="predicted"/>
<reference evidence="3 4" key="1">
    <citation type="submission" date="2015-11" db="EMBL/GenBank/DDBJ databases">
        <title>Expanding the genomic diversity of Burkholderia species for the development of highly accurate diagnostics.</title>
        <authorList>
            <person name="Sahl J."/>
            <person name="Keim P."/>
            <person name="Wagner D."/>
        </authorList>
    </citation>
    <scope>NUCLEOTIDE SEQUENCE [LARGE SCALE GENOMIC DNA]</scope>
    <source>
        <strain evidence="3 4">MSMB2036</strain>
    </source>
</reference>
<accession>A0A124RC87</accession>
<organism evidence="3 4">
    <name type="scientific">Burkholderia ubonensis</name>
    <dbReference type="NCBI Taxonomy" id="101571"/>
    <lineage>
        <taxon>Bacteria</taxon>
        <taxon>Pseudomonadati</taxon>
        <taxon>Pseudomonadota</taxon>
        <taxon>Betaproteobacteria</taxon>
        <taxon>Burkholderiales</taxon>
        <taxon>Burkholderiaceae</taxon>
        <taxon>Burkholderia</taxon>
        <taxon>Burkholderia cepacia complex</taxon>
    </lineage>
</organism>
<evidence type="ECO:0000256" key="2">
    <source>
        <dbReference type="SAM" id="MobiDB-lite"/>
    </source>
</evidence>
<evidence type="ECO:0000256" key="1">
    <source>
        <dbReference type="SAM" id="Coils"/>
    </source>
</evidence>